<dbReference type="InterPro" id="IPR017900">
    <property type="entry name" value="4Fe4S_Fe_S_CS"/>
</dbReference>
<dbReference type="InterPro" id="IPR017896">
    <property type="entry name" value="4Fe4S_Fe-S-bd"/>
</dbReference>
<gene>
    <name evidence="5" type="ORF">A6M21_05255</name>
</gene>
<evidence type="ECO:0000313" key="5">
    <source>
        <dbReference type="EMBL" id="OAT85929.1"/>
    </source>
</evidence>
<dbReference type="NCBIfam" id="TIGR02910">
    <property type="entry name" value="sulfite_red_A"/>
    <property type="match status" value="1"/>
</dbReference>
<dbReference type="InterPro" id="IPR014259">
    <property type="entry name" value="Sulphite_reductase_A"/>
</dbReference>
<keyword evidence="2" id="KW-0408">Iron</keyword>
<dbReference type="PROSITE" id="PS00198">
    <property type="entry name" value="4FE4S_FER_1"/>
    <property type="match status" value="1"/>
</dbReference>
<evidence type="ECO:0000259" key="4">
    <source>
        <dbReference type="PROSITE" id="PS51379"/>
    </source>
</evidence>
<evidence type="ECO:0000256" key="2">
    <source>
        <dbReference type="ARBA" id="ARBA00023004"/>
    </source>
</evidence>
<keyword evidence="1" id="KW-0479">Metal-binding</keyword>
<dbReference type="Proteomes" id="UP000078532">
    <property type="component" value="Unassembled WGS sequence"/>
</dbReference>
<dbReference type="Pfam" id="PF17179">
    <property type="entry name" value="Fer4_22"/>
    <property type="match status" value="1"/>
</dbReference>
<dbReference type="GO" id="GO:0051536">
    <property type="term" value="F:iron-sulfur cluster binding"/>
    <property type="evidence" value="ECO:0007669"/>
    <property type="project" value="UniProtKB-KW"/>
</dbReference>
<keyword evidence="6" id="KW-1185">Reference proteome</keyword>
<dbReference type="RefSeq" id="WP_066666669.1">
    <property type="nucleotide sequence ID" value="NZ_LYVF01000047.1"/>
</dbReference>
<sequence length="333" mass="38220">MGFALTTEQFDAFLAGLARDYDIYAPKRLAGKGAFSGTDLIAYAPVQSLAEIVFDRKTFYSPKEILLPISQTLFYFTEEAYREPQQQQRPVIIFLRPCDVHAVKRLDQIYLHNGDQADPYYRERREKVKFFVMECTEGFDSCFCVSMGTNRTGEYAVFLRLEADRVLCDARPEFTPALAAYGREAPFTPAFIEQNKISVKTPEKIAPAVYGHPLWSEYDSRCIACGRCNVCCPTCTCFTMQDIFYEDNPRCGERRRVWAGCMIDGFTDLAGGHSFRNKYGERMRFKALHKVYDFKKRFGDHMCVGCGRCDDVCPEYISFSRIINRLAEVSDDE</sequence>
<feature type="domain" description="4Fe-4S ferredoxin-type" evidence="4">
    <location>
        <begin position="294"/>
        <end position="322"/>
    </location>
</feature>
<dbReference type="STRING" id="1838280.A6M21_05255"/>
<evidence type="ECO:0000313" key="6">
    <source>
        <dbReference type="Proteomes" id="UP000078532"/>
    </source>
</evidence>
<dbReference type="GO" id="GO:0046872">
    <property type="term" value="F:metal ion binding"/>
    <property type="evidence" value="ECO:0007669"/>
    <property type="project" value="UniProtKB-KW"/>
</dbReference>
<dbReference type="PROSITE" id="PS51379">
    <property type="entry name" value="4FE4S_FER_2"/>
    <property type="match status" value="2"/>
</dbReference>
<dbReference type="PANTHER" id="PTHR40447">
    <property type="entry name" value="ANAEROBIC SULFITE REDUCTASE SUBUNIT A"/>
    <property type="match status" value="1"/>
</dbReference>
<comment type="caution">
    <text evidence="5">The sequence shown here is derived from an EMBL/GenBank/DDBJ whole genome shotgun (WGS) entry which is preliminary data.</text>
</comment>
<dbReference type="OrthoDB" id="9796486at2"/>
<accession>A0A1B7LI20</accession>
<reference evidence="5 6" key="1">
    <citation type="submission" date="2016-04" db="EMBL/GenBank/DDBJ databases">
        <authorList>
            <person name="Evans L.H."/>
            <person name="Alamgir A."/>
            <person name="Owens N."/>
            <person name="Weber N.D."/>
            <person name="Virtaneva K."/>
            <person name="Barbian K."/>
            <person name="Babar A."/>
            <person name="Rosenke K."/>
        </authorList>
    </citation>
    <scope>NUCLEOTIDE SEQUENCE [LARGE SCALE GENOMIC DNA]</scope>
    <source>
        <strain evidence="5 6">LMa1</strain>
    </source>
</reference>
<name>A0A1B7LI20_9FIRM</name>
<organism evidence="5 6">
    <name type="scientific">Desulfotomaculum copahuensis</name>
    <dbReference type="NCBI Taxonomy" id="1838280"/>
    <lineage>
        <taxon>Bacteria</taxon>
        <taxon>Bacillati</taxon>
        <taxon>Bacillota</taxon>
        <taxon>Clostridia</taxon>
        <taxon>Eubacteriales</taxon>
        <taxon>Desulfotomaculaceae</taxon>
        <taxon>Desulfotomaculum</taxon>
    </lineage>
</organism>
<evidence type="ECO:0000256" key="1">
    <source>
        <dbReference type="ARBA" id="ARBA00022723"/>
    </source>
</evidence>
<protein>
    <submittedName>
        <fullName evidence="5">Anaerobic sulfite reductase subunit A</fullName>
    </submittedName>
</protein>
<keyword evidence="3" id="KW-0411">Iron-sulfur</keyword>
<proteinExistence type="predicted"/>
<dbReference type="SUPFAM" id="SSF46548">
    <property type="entry name" value="alpha-helical ferredoxin"/>
    <property type="match status" value="1"/>
</dbReference>
<feature type="domain" description="4Fe-4S ferredoxin-type" evidence="4">
    <location>
        <begin position="211"/>
        <end position="243"/>
    </location>
</feature>
<dbReference type="AlphaFoldDB" id="A0A1B7LI20"/>
<dbReference type="PANTHER" id="PTHR40447:SF1">
    <property type="entry name" value="ANAEROBIC SULFITE REDUCTASE SUBUNIT A"/>
    <property type="match status" value="1"/>
</dbReference>
<dbReference type="EMBL" id="LYVF01000047">
    <property type="protein sequence ID" value="OAT85929.1"/>
    <property type="molecule type" value="Genomic_DNA"/>
</dbReference>
<evidence type="ECO:0000256" key="3">
    <source>
        <dbReference type="ARBA" id="ARBA00023014"/>
    </source>
</evidence>